<feature type="transmembrane region" description="Helical" evidence="6">
    <location>
        <begin position="135"/>
        <end position="155"/>
    </location>
</feature>
<dbReference type="PANTHER" id="PTHR42770:SF7">
    <property type="entry name" value="MEMBRANE PROTEIN"/>
    <property type="match status" value="1"/>
</dbReference>
<evidence type="ECO:0000256" key="2">
    <source>
        <dbReference type="ARBA" id="ARBA00022475"/>
    </source>
</evidence>
<name>A0A3R8R736_STRSU</name>
<feature type="transmembrane region" description="Helical" evidence="6">
    <location>
        <begin position="205"/>
        <end position="229"/>
    </location>
</feature>
<feature type="transmembrane region" description="Helical" evidence="6">
    <location>
        <begin position="241"/>
        <end position="264"/>
    </location>
</feature>
<dbReference type="GO" id="GO:0022857">
    <property type="term" value="F:transmembrane transporter activity"/>
    <property type="evidence" value="ECO:0007669"/>
    <property type="project" value="InterPro"/>
</dbReference>
<dbReference type="GO" id="GO:0005886">
    <property type="term" value="C:plasma membrane"/>
    <property type="evidence" value="ECO:0007669"/>
    <property type="project" value="UniProtKB-SubCell"/>
</dbReference>
<keyword evidence="5 6" id="KW-0472">Membrane</keyword>
<keyword evidence="4 6" id="KW-1133">Transmembrane helix</keyword>
<keyword evidence="2" id="KW-1003">Cell membrane</keyword>
<dbReference type="EMBL" id="RSDG01000109">
    <property type="protein sequence ID" value="RRR42737.1"/>
    <property type="molecule type" value="Genomic_DNA"/>
</dbReference>
<comment type="subcellular location">
    <subcellularLocation>
        <location evidence="1">Cell membrane</location>
        <topology evidence="1">Multi-pass membrane protein</topology>
    </subcellularLocation>
</comment>
<evidence type="ECO:0000256" key="6">
    <source>
        <dbReference type="SAM" id="Phobius"/>
    </source>
</evidence>
<organism evidence="7 8">
    <name type="scientific">Streptococcus suis</name>
    <dbReference type="NCBI Taxonomy" id="1307"/>
    <lineage>
        <taxon>Bacteria</taxon>
        <taxon>Bacillati</taxon>
        <taxon>Bacillota</taxon>
        <taxon>Bacilli</taxon>
        <taxon>Lactobacillales</taxon>
        <taxon>Streptococcaceae</taxon>
        <taxon>Streptococcus</taxon>
    </lineage>
</organism>
<dbReference type="Proteomes" id="UP000273973">
    <property type="component" value="Unassembled WGS sequence"/>
</dbReference>
<feature type="transmembrane region" description="Helical" evidence="6">
    <location>
        <begin position="167"/>
        <end position="185"/>
    </location>
</feature>
<dbReference type="InterPro" id="IPR050367">
    <property type="entry name" value="APC_superfamily"/>
</dbReference>
<feature type="transmembrane region" description="Helical" evidence="6">
    <location>
        <begin position="284"/>
        <end position="308"/>
    </location>
</feature>
<evidence type="ECO:0000256" key="1">
    <source>
        <dbReference type="ARBA" id="ARBA00004651"/>
    </source>
</evidence>
<dbReference type="Gene3D" id="1.20.1740.10">
    <property type="entry name" value="Amino acid/polyamine transporter I"/>
    <property type="match status" value="1"/>
</dbReference>
<feature type="transmembrane region" description="Helical" evidence="6">
    <location>
        <begin position="394"/>
        <end position="411"/>
    </location>
</feature>
<comment type="caution">
    <text evidence="7">The sequence shown here is derived from an EMBL/GenBank/DDBJ whole genome shotgun (WGS) entry which is preliminary data.</text>
</comment>
<feature type="transmembrane region" description="Helical" evidence="6">
    <location>
        <begin position="91"/>
        <end position="115"/>
    </location>
</feature>
<evidence type="ECO:0000256" key="4">
    <source>
        <dbReference type="ARBA" id="ARBA00022989"/>
    </source>
</evidence>
<dbReference type="Pfam" id="PF13520">
    <property type="entry name" value="AA_permease_2"/>
    <property type="match status" value="1"/>
</dbReference>
<protein>
    <submittedName>
        <fullName evidence="7">APC family permease</fullName>
    </submittedName>
</protein>
<evidence type="ECO:0000313" key="8">
    <source>
        <dbReference type="Proteomes" id="UP000273973"/>
    </source>
</evidence>
<reference evidence="7 8" key="1">
    <citation type="submission" date="2018-11" db="EMBL/GenBank/DDBJ databases">
        <authorList>
            <person name="Stevens M.J."/>
            <person name="Cernela N."/>
            <person name="Spoerry Serrano N."/>
            <person name="Schmitt S."/>
            <person name="Schrenzel J."/>
            <person name="Stephan R."/>
        </authorList>
    </citation>
    <scope>NUCLEOTIDE SEQUENCE [LARGE SCALE GENOMIC DNA]</scope>
    <source>
        <strain evidence="7 8">SS1014</strain>
    </source>
</reference>
<feature type="transmembrane region" description="Helical" evidence="6">
    <location>
        <begin position="365"/>
        <end position="382"/>
    </location>
</feature>
<dbReference type="PANTHER" id="PTHR42770">
    <property type="entry name" value="AMINO ACID TRANSPORTER-RELATED"/>
    <property type="match status" value="1"/>
</dbReference>
<proteinExistence type="predicted"/>
<evidence type="ECO:0000313" key="7">
    <source>
        <dbReference type="EMBL" id="RRR42737.1"/>
    </source>
</evidence>
<feature type="transmembrane region" description="Helical" evidence="6">
    <location>
        <begin position="43"/>
        <end position="63"/>
    </location>
</feature>
<dbReference type="PIRSF" id="PIRSF006060">
    <property type="entry name" value="AA_transporter"/>
    <property type="match status" value="1"/>
</dbReference>
<dbReference type="AlphaFoldDB" id="A0A3R8R736"/>
<evidence type="ECO:0000256" key="5">
    <source>
        <dbReference type="ARBA" id="ARBA00023136"/>
    </source>
</evidence>
<dbReference type="InterPro" id="IPR002293">
    <property type="entry name" value="AA/rel_permease1"/>
</dbReference>
<keyword evidence="3 6" id="KW-0812">Transmembrane</keyword>
<reference evidence="7 8" key="2">
    <citation type="submission" date="2018-12" db="EMBL/GenBank/DDBJ databases">
        <title>Whole-genome sequences of fifteen clinical Streptococcus suis strains isolated from pigs between 2006 and 2018.</title>
        <authorList>
            <person name="Stevens M.J.A."/>
            <person name="Cernela N."/>
            <person name="Spoerry Serrano N."/>
            <person name="Schmitt S."/>
            <person name="Schrenzel J."/>
            <person name="Stephan R."/>
        </authorList>
    </citation>
    <scope>NUCLEOTIDE SEQUENCE [LARGE SCALE GENOMIC DNA]</scope>
    <source>
        <strain evidence="7 8">SS1014</strain>
    </source>
</reference>
<accession>A0A3R8R736</accession>
<sequence>MTLTSGRQTLSKLDVISLVIGAVIGWGAFYLPGNKFLPEAGVLNTAVAFLLGAVLIYFIQMGYHVMIEYHHERGGEFSYVFVHLGRGHGFLVGWALTFCYLTLIPLNATAVVLVLKQLFGGISFGYLYTAASYSVYITDVLISTVVILVFYWVNLQGVSLSMRLQKILIISLVAIVVVSCIYMLVSGNRVQFAASYLEQSQIDSVAILKVLAIIPFLFVGFDIVPQVLTDLGFPFRFATRMTILATIIGMLIYNMLNVMTALAYSPSQASQLDWALGSAILEHAGWVGFVGLCLALFAAVVGGINGFLVGSSRVLASLATHGLLPAHFAKENQYEIPENALRFVTVVSILMPLLGRSVISYIVDLSSLMAAVTYAYVCYVSSRLTEKRVMKYQSLLGMLVGIVFVLLLVFPNSPSQLSPYSFGILGIWVGLGFLYFHFSKNKQNKKEFL</sequence>
<evidence type="ECO:0000256" key="3">
    <source>
        <dbReference type="ARBA" id="ARBA00022692"/>
    </source>
</evidence>
<gene>
    <name evidence="7" type="ORF">EJA00_10675</name>
</gene>
<feature type="transmembrane region" description="Helical" evidence="6">
    <location>
        <begin position="417"/>
        <end position="436"/>
    </location>
</feature>
<feature type="transmembrane region" description="Helical" evidence="6">
    <location>
        <begin position="12"/>
        <end position="31"/>
    </location>
</feature>